<dbReference type="PANTHER" id="PTHR43065:SF46">
    <property type="entry name" value="C4-DICARBOXYLATE TRANSPORT SENSOR PROTEIN DCTB"/>
    <property type="match status" value="1"/>
</dbReference>
<evidence type="ECO:0000313" key="7">
    <source>
        <dbReference type="EMBL" id="CUN26403.1"/>
    </source>
</evidence>
<name>A0A173VGW0_PARDI</name>
<evidence type="ECO:0000256" key="5">
    <source>
        <dbReference type="ARBA" id="ARBA00023012"/>
    </source>
</evidence>
<dbReference type="GO" id="GO:0000160">
    <property type="term" value="P:phosphorelay signal transduction system"/>
    <property type="evidence" value="ECO:0007669"/>
    <property type="project" value="UniProtKB-KW"/>
</dbReference>
<dbReference type="Gene3D" id="3.30.565.10">
    <property type="entry name" value="Histidine kinase-like ATPase, C-terminal domain"/>
    <property type="match status" value="1"/>
</dbReference>
<evidence type="ECO:0000256" key="1">
    <source>
        <dbReference type="ARBA" id="ARBA00022679"/>
    </source>
</evidence>
<protein>
    <submittedName>
        <fullName evidence="7">Sensor protein fixL</fullName>
        <ecNumber evidence="7">2.7.13.3</ecNumber>
    </submittedName>
</protein>
<feature type="domain" description="Histidine kinase" evidence="6">
    <location>
        <begin position="86"/>
        <end position="280"/>
    </location>
</feature>
<dbReference type="SUPFAM" id="SSF55874">
    <property type="entry name" value="ATPase domain of HSP90 chaperone/DNA topoisomerase II/histidine kinase"/>
    <property type="match status" value="1"/>
</dbReference>
<dbReference type="InterPro" id="IPR005467">
    <property type="entry name" value="His_kinase_dom"/>
</dbReference>
<gene>
    <name evidence="7" type="primary">fixL_2</name>
    <name evidence="7" type="ORF">ERS852429_03041</name>
</gene>
<keyword evidence="4" id="KW-0067">ATP-binding</keyword>
<keyword evidence="5" id="KW-0902">Two-component regulatory system</keyword>
<proteinExistence type="predicted"/>
<keyword evidence="2" id="KW-0547">Nucleotide-binding</keyword>
<dbReference type="SMART" id="SM00387">
    <property type="entry name" value="HATPase_c"/>
    <property type="match status" value="1"/>
</dbReference>
<dbReference type="EMBL" id="CYXP01000007">
    <property type="protein sequence ID" value="CUN26403.1"/>
    <property type="molecule type" value="Genomic_DNA"/>
</dbReference>
<evidence type="ECO:0000259" key="6">
    <source>
        <dbReference type="PROSITE" id="PS50109"/>
    </source>
</evidence>
<evidence type="ECO:0000313" key="8">
    <source>
        <dbReference type="Proteomes" id="UP000095591"/>
    </source>
</evidence>
<accession>A0A173VGW0</accession>
<dbReference type="InterPro" id="IPR036890">
    <property type="entry name" value="HATPase_C_sf"/>
</dbReference>
<sequence>MMLIGTLGVVVVLFIGWFYRHQVLLRDRAHLMREAIRNQEFTFRLPVKGLFFGERALQEALNETGRDIGQLLARNEVESWQRLTRVLTHEIMNATTPIASISQAYLEHPAIAGTVYEEGIRAIHDTSRGLALFVDSYRKLAELQEPVIGEVYLNDFMEGIRALYPDLEWHLSIPLSAMMRTDQNMLRQVLINLIRNACEAGATTVDVRWKKGLWVSNNGAPIPVAIEREIFIPFFTTKRTGSGIGLSLSLQMMVRQGGDLCLAQRSVPGYQVTFIISCVG</sequence>
<dbReference type="EC" id="2.7.13.3" evidence="7"/>
<dbReference type="PANTHER" id="PTHR43065">
    <property type="entry name" value="SENSOR HISTIDINE KINASE"/>
    <property type="match status" value="1"/>
</dbReference>
<reference evidence="7 8" key="1">
    <citation type="submission" date="2015-09" db="EMBL/GenBank/DDBJ databases">
        <authorList>
            <consortium name="Pathogen Informatics"/>
        </authorList>
    </citation>
    <scope>NUCLEOTIDE SEQUENCE [LARGE SCALE GENOMIC DNA]</scope>
    <source>
        <strain evidence="7 8">2789STDY5608872</strain>
    </source>
</reference>
<evidence type="ECO:0000256" key="2">
    <source>
        <dbReference type="ARBA" id="ARBA00022741"/>
    </source>
</evidence>
<dbReference type="PROSITE" id="PS50109">
    <property type="entry name" value="HIS_KIN"/>
    <property type="match status" value="1"/>
</dbReference>
<dbReference type="Pfam" id="PF02518">
    <property type="entry name" value="HATPase_c"/>
    <property type="match status" value="1"/>
</dbReference>
<dbReference type="GO" id="GO:0004673">
    <property type="term" value="F:protein histidine kinase activity"/>
    <property type="evidence" value="ECO:0007669"/>
    <property type="project" value="UniProtKB-EC"/>
</dbReference>
<keyword evidence="3" id="KW-0418">Kinase</keyword>
<dbReference type="RefSeq" id="WP_044544644.1">
    <property type="nucleotide sequence ID" value="NZ_CDRH01000033.1"/>
</dbReference>
<dbReference type="Proteomes" id="UP000095591">
    <property type="component" value="Unassembled WGS sequence"/>
</dbReference>
<dbReference type="GO" id="GO:0005524">
    <property type="term" value="F:ATP binding"/>
    <property type="evidence" value="ECO:0007669"/>
    <property type="project" value="UniProtKB-KW"/>
</dbReference>
<evidence type="ECO:0000256" key="3">
    <source>
        <dbReference type="ARBA" id="ARBA00022777"/>
    </source>
</evidence>
<evidence type="ECO:0000256" key="4">
    <source>
        <dbReference type="ARBA" id="ARBA00022840"/>
    </source>
</evidence>
<dbReference type="InterPro" id="IPR003594">
    <property type="entry name" value="HATPase_dom"/>
</dbReference>
<dbReference type="AlphaFoldDB" id="A0A173VGW0"/>
<organism evidence="7 8">
    <name type="scientific">Parabacteroides distasonis</name>
    <dbReference type="NCBI Taxonomy" id="823"/>
    <lineage>
        <taxon>Bacteria</taxon>
        <taxon>Pseudomonadati</taxon>
        <taxon>Bacteroidota</taxon>
        <taxon>Bacteroidia</taxon>
        <taxon>Bacteroidales</taxon>
        <taxon>Tannerellaceae</taxon>
        <taxon>Parabacteroides</taxon>
    </lineage>
</organism>
<keyword evidence="1 7" id="KW-0808">Transferase</keyword>